<dbReference type="Pfam" id="PF00646">
    <property type="entry name" value="F-box"/>
    <property type="match status" value="1"/>
</dbReference>
<dbReference type="PROSITE" id="PS50181">
    <property type="entry name" value="FBOX"/>
    <property type="match status" value="1"/>
</dbReference>
<protein>
    <recommendedName>
        <fullName evidence="1">F-box domain-containing protein</fullName>
    </recommendedName>
</protein>
<evidence type="ECO:0000313" key="2">
    <source>
        <dbReference type="EMBL" id="KAJ5152746.1"/>
    </source>
</evidence>
<dbReference type="RefSeq" id="XP_056539054.1">
    <property type="nucleotide sequence ID" value="XM_056691348.1"/>
</dbReference>
<dbReference type="GeneID" id="81430524"/>
<dbReference type="InterPro" id="IPR001810">
    <property type="entry name" value="F-box_dom"/>
</dbReference>
<dbReference type="AlphaFoldDB" id="A0A9W9HQW5"/>
<feature type="domain" description="F-box" evidence="1">
    <location>
        <begin position="3"/>
        <end position="52"/>
    </location>
</feature>
<accession>A0A9W9HQW5</accession>
<dbReference type="OrthoDB" id="5279008at2759"/>
<name>A0A9W9HQW5_9EURO</name>
<sequence length="308" mass="35031">MPSSYFDNLPVELLQAIVCLLGSRELCMFRLSCKRIYESTRRHCARAFFQEQHTELSLTKLEKLRVISNDPELALPVHTLVVRVRPGTLLGEGLLWNRHSFGYLLPREGIQQWTDVLRRLVNCTTFNLICDGWSDKNEGLDHLAPTDAITVILNTITEAGIPVRGFLVDFKPANSAGANELDVRRINTPDLQEPGFITAWANLQALQLNFTMNSTMITDWVDSLVRHVNSLCKLTIQFDLWLEAEAIIERLSSIDAPSRLQELPLQSAAEINGERLSDLLCRYRDSIRVLNMQFILLSGLDGNRYFEC</sequence>
<keyword evidence="3" id="KW-1185">Reference proteome</keyword>
<proteinExistence type="predicted"/>
<dbReference type="EMBL" id="JAPQKN010000007">
    <property type="protein sequence ID" value="KAJ5152746.1"/>
    <property type="molecule type" value="Genomic_DNA"/>
</dbReference>
<reference evidence="2" key="2">
    <citation type="journal article" date="2023" name="IMA Fungus">
        <title>Comparative genomic study of the Penicillium genus elucidates a diverse pangenome and 15 lateral gene transfer events.</title>
        <authorList>
            <person name="Petersen C."/>
            <person name="Sorensen T."/>
            <person name="Nielsen M.R."/>
            <person name="Sondergaard T.E."/>
            <person name="Sorensen J.L."/>
            <person name="Fitzpatrick D.A."/>
            <person name="Frisvad J.C."/>
            <person name="Nielsen K.L."/>
        </authorList>
    </citation>
    <scope>NUCLEOTIDE SEQUENCE</scope>
    <source>
        <strain evidence="2">IBT 26290</strain>
    </source>
</reference>
<dbReference type="Proteomes" id="UP001149163">
    <property type="component" value="Unassembled WGS sequence"/>
</dbReference>
<comment type="caution">
    <text evidence="2">The sequence shown here is derived from an EMBL/GenBank/DDBJ whole genome shotgun (WGS) entry which is preliminary data.</text>
</comment>
<dbReference type="CDD" id="cd09917">
    <property type="entry name" value="F-box_SF"/>
    <property type="match status" value="1"/>
</dbReference>
<dbReference type="InterPro" id="IPR036047">
    <property type="entry name" value="F-box-like_dom_sf"/>
</dbReference>
<organism evidence="2 3">
    <name type="scientific">Penicillium canariense</name>
    <dbReference type="NCBI Taxonomy" id="189055"/>
    <lineage>
        <taxon>Eukaryota</taxon>
        <taxon>Fungi</taxon>
        <taxon>Dikarya</taxon>
        <taxon>Ascomycota</taxon>
        <taxon>Pezizomycotina</taxon>
        <taxon>Eurotiomycetes</taxon>
        <taxon>Eurotiomycetidae</taxon>
        <taxon>Eurotiales</taxon>
        <taxon>Aspergillaceae</taxon>
        <taxon>Penicillium</taxon>
    </lineage>
</organism>
<reference evidence="2" key="1">
    <citation type="submission" date="2022-11" db="EMBL/GenBank/DDBJ databases">
        <authorList>
            <person name="Petersen C."/>
        </authorList>
    </citation>
    <scope>NUCLEOTIDE SEQUENCE</scope>
    <source>
        <strain evidence="2">IBT 26290</strain>
    </source>
</reference>
<evidence type="ECO:0000313" key="3">
    <source>
        <dbReference type="Proteomes" id="UP001149163"/>
    </source>
</evidence>
<gene>
    <name evidence="2" type="ORF">N7482_009224</name>
</gene>
<evidence type="ECO:0000259" key="1">
    <source>
        <dbReference type="PROSITE" id="PS50181"/>
    </source>
</evidence>
<dbReference type="SUPFAM" id="SSF81383">
    <property type="entry name" value="F-box domain"/>
    <property type="match status" value="1"/>
</dbReference>